<gene>
    <name evidence="1" type="ORF">P171DRAFT_495340</name>
</gene>
<name>A0A9P4PEH9_9PLEO</name>
<dbReference type="Proteomes" id="UP000799764">
    <property type="component" value="Unassembled WGS sequence"/>
</dbReference>
<accession>A0A9P4PEH9</accession>
<proteinExistence type="predicted"/>
<organism evidence="1 2">
    <name type="scientific">Karstenula rhodostoma CBS 690.94</name>
    <dbReference type="NCBI Taxonomy" id="1392251"/>
    <lineage>
        <taxon>Eukaryota</taxon>
        <taxon>Fungi</taxon>
        <taxon>Dikarya</taxon>
        <taxon>Ascomycota</taxon>
        <taxon>Pezizomycotina</taxon>
        <taxon>Dothideomycetes</taxon>
        <taxon>Pleosporomycetidae</taxon>
        <taxon>Pleosporales</taxon>
        <taxon>Massarineae</taxon>
        <taxon>Didymosphaeriaceae</taxon>
        <taxon>Karstenula</taxon>
    </lineage>
</organism>
<evidence type="ECO:0000313" key="2">
    <source>
        <dbReference type="Proteomes" id="UP000799764"/>
    </source>
</evidence>
<reference evidence="1" key="1">
    <citation type="journal article" date="2020" name="Stud. Mycol.">
        <title>101 Dothideomycetes genomes: a test case for predicting lifestyles and emergence of pathogens.</title>
        <authorList>
            <person name="Haridas S."/>
            <person name="Albert R."/>
            <person name="Binder M."/>
            <person name="Bloem J."/>
            <person name="Labutti K."/>
            <person name="Salamov A."/>
            <person name="Andreopoulos B."/>
            <person name="Baker S."/>
            <person name="Barry K."/>
            <person name="Bills G."/>
            <person name="Bluhm B."/>
            <person name="Cannon C."/>
            <person name="Castanera R."/>
            <person name="Culley D."/>
            <person name="Daum C."/>
            <person name="Ezra D."/>
            <person name="Gonzalez J."/>
            <person name="Henrissat B."/>
            <person name="Kuo A."/>
            <person name="Liang C."/>
            <person name="Lipzen A."/>
            <person name="Lutzoni F."/>
            <person name="Magnuson J."/>
            <person name="Mondo S."/>
            <person name="Nolan M."/>
            <person name="Ohm R."/>
            <person name="Pangilinan J."/>
            <person name="Park H.-J."/>
            <person name="Ramirez L."/>
            <person name="Alfaro M."/>
            <person name="Sun H."/>
            <person name="Tritt A."/>
            <person name="Yoshinaga Y."/>
            <person name="Zwiers L.-H."/>
            <person name="Turgeon B."/>
            <person name="Goodwin S."/>
            <person name="Spatafora J."/>
            <person name="Crous P."/>
            <person name="Grigoriev I."/>
        </authorList>
    </citation>
    <scope>NUCLEOTIDE SEQUENCE</scope>
    <source>
        <strain evidence="1">CBS 690.94</strain>
    </source>
</reference>
<dbReference type="AlphaFoldDB" id="A0A9P4PEH9"/>
<sequence length="287" mass="31289">MVCVKGVVCSGSGRVEKLEVMTEGQTGSKLHGRAGSTNDGFAGWQATVRHLVIHDPGTLPRTAMSARAWAWAWLPLRRAGLAGEKMAVVMDLGRTDAHDYSWPLDARGAWQRQGWMGAWHHSHASATHQHPQEPRIGTAEMGAVQPSRPLHWLCHGFVGFVTNGPRARRSSAVVAHHTAAATQSLDGRAQWRALATDPIIAVRRICQDRDGSRGRRGLRGPGDPNMCAARAMMISTDRHGASASARLQHRAARNTTSAPRHATARRTMMLELQFQPTVEYSAGRSSQ</sequence>
<dbReference type="EMBL" id="MU001502">
    <property type="protein sequence ID" value="KAF2443559.1"/>
    <property type="molecule type" value="Genomic_DNA"/>
</dbReference>
<comment type="caution">
    <text evidence="1">The sequence shown here is derived from an EMBL/GenBank/DDBJ whole genome shotgun (WGS) entry which is preliminary data.</text>
</comment>
<protein>
    <submittedName>
        <fullName evidence="1">Uncharacterized protein</fullName>
    </submittedName>
</protein>
<keyword evidence="2" id="KW-1185">Reference proteome</keyword>
<evidence type="ECO:0000313" key="1">
    <source>
        <dbReference type="EMBL" id="KAF2443559.1"/>
    </source>
</evidence>